<dbReference type="SUPFAM" id="SSF48264">
    <property type="entry name" value="Cytochrome P450"/>
    <property type="match status" value="2"/>
</dbReference>
<gene>
    <name evidence="3" type="ORF">Cgig2_017291</name>
</gene>
<protein>
    <recommendedName>
        <fullName evidence="5">Cytochrome P450</fullName>
    </recommendedName>
</protein>
<comment type="caution">
    <text evidence="3">The sequence shown here is derived from an EMBL/GenBank/DDBJ whole genome shotgun (WGS) entry which is preliminary data.</text>
</comment>
<evidence type="ECO:0000313" key="3">
    <source>
        <dbReference type="EMBL" id="KAJ8443810.1"/>
    </source>
</evidence>
<name>A0A9Q1KHT7_9CARY</name>
<dbReference type="Pfam" id="PF00067">
    <property type="entry name" value="p450"/>
    <property type="match status" value="2"/>
</dbReference>
<dbReference type="GO" id="GO:0005506">
    <property type="term" value="F:iron ion binding"/>
    <property type="evidence" value="ECO:0007669"/>
    <property type="project" value="InterPro"/>
</dbReference>
<comment type="similarity">
    <text evidence="1">Belongs to the cytochrome P450 family.</text>
</comment>
<dbReference type="EMBL" id="JAKOGI010000112">
    <property type="protein sequence ID" value="KAJ8443810.1"/>
    <property type="molecule type" value="Genomic_DNA"/>
</dbReference>
<dbReference type="Proteomes" id="UP001153076">
    <property type="component" value="Unassembled WGS sequence"/>
</dbReference>
<dbReference type="PANTHER" id="PTHR47950:SF44">
    <property type="entry name" value="CYTOCHROME P450, FAMILY 76, SUBFAMILY C, POLYPEPTIDE 5-RELATED"/>
    <property type="match status" value="1"/>
</dbReference>
<keyword evidence="4" id="KW-1185">Reference proteome</keyword>
<accession>A0A9Q1KHT7</accession>
<dbReference type="Gene3D" id="1.10.630.10">
    <property type="entry name" value="Cytochrome P450"/>
    <property type="match status" value="2"/>
</dbReference>
<keyword evidence="2" id="KW-0732">Signal</keyword>
<dbReference type="InterPro" id="IPR001128">
    <property type="entry name" value="Cyt_P450"/>
</dbReference>
<dbReference type="PANTHER" id="PTHR47950">
    <property type="entry name" value="CYTOCHROME P450, FAMILY 76, SUBFAMILY C, POLYPEPTIDE 5-RELATED"/>
    <property type="match status" value="1"/>
</dbReference>
<feature type="chain" id="PRO_5040358704" description="Cytochrome P450" evidence="2">
    <location>
        <begin position="23"/>
        <end position="316"/>
    </location>
</feature>
<dbReference type="GO" id="GO:0004497">
    <property type="term" value="F:monooxygenase activity"/>
    <property type="evidence" value="ECO:0007669"/>
    <property type="project" value="UniProtKB-KW"/>
</dbReference>
<dbReference type="GO" id="GO:0016705">
    <property type="term" value="F:oxidoreductase activity, acting on paired donors, with incorporation or reduction of molecular oxygen"/>
    <property type="evidence" value="ECO:0007669"/>
    <property type="project" value="InterPro"/>
</dbReference>
<dbReference type="InterPro" id="IPR036396">
    <property type="entry name" value="Cyt_P450_sf"/>
</dbReference>
<proteinExistence type="inferred from homology"/>
<evidence type="ECO:0008006" key="5">
    <source>
        <dbReference type="Google" id="ProtNLM"/>
    </source>
</evidence>
<reference evidence="3" key="1">
    <citation type="submission" date="2022-04" db="EMBL/GenBank/DDBJ databases">
        <title>Carnegiea gigantea Genome sequencing and assembly v2.</title>
        <authorList>
            <person name="Copetti D."/>
            <person name="Sanderson M.J."/>
            <person name="Burquez A."/>
            <person name="Wojciechowski M.F."/>
        </authorList>
    </citation>
    <scope>NUCLEOTIDE SEQUENCE</scope>
    <source>
        <strain evidence="3">SGP5-SGP5p</strain>
        <tissue evidence="3">Aerial part</tissue>
    </source>
</reference>
<feature type="signal peptide" evidence="2">
    <location>
        <begin position="1"/>
        <end position="22"/>
    </location>
</feature>
<dbReference type="GO" id="GO:0020037">
    <property type="term" value="F:heme binding"/>
    <property type="evidence" value="ECO:0007669"/>
    <property type="project" value="InterPro"/>
</dbReference>
<organism evidence="3 4">
    <name type="scientific">Carnegiea gigantea</name>
    <dbReference type="NCBI Taxonomy" id="171969"/>
    <lineage>
        <taxon>Eukaryota</taxon>
        <taxon>Viridiplantae</taxon>
        <taxon>Streptophyta</taxon>
        <taxon>Embryophyta</taxon>
        <taxon>Tracheophyta</taxon>
        <taxon>Spermatophyta</taxon>
        <taxon>Magnoliopsida</taxon>
        <taxon>eudicotyledons</taxon>
        <taxon>Gunneridae</taxon>
        <taxon>Pentapetalae</taxon>
        <taxon>Caryophyllales</taxon>
        <taxon>Cactineae</taxon>
        <taxon>Cactaceae</taxon>
        <taxon>Cactoideae</taxon>
        <taxon>Echinocereeae</taxon>
        <taxon>Carnegiea</taxon>
    </lineage>
</organism>
<dbReference type="OrthoDB" id="2789670at2759"/>
<evidence type="ECO:0000256" key="2">
    <source>
        <dbReference type="SAM" id="SignalP"/>
    </source>
</evidence>
<dbReference type="AlphaFoldDB" id="A0A9Q1KHT7"/>
<evidence type="ECO:0000256" key="1">
    <source>
        <dbReference type="ARBA" id="ARBA00010617"/>
    </source>
</evidence>
<sequence>MDYLSFLLCLLPAWLTIHFLLSSSLKEIKLSSKNKALSLSSNQALGKNAHRPYPSAIFGKLFKLGTKPQITMAELAKTCGPIMILQLGQLPTVIISSGAVAREVLQKNDISISNQTIPNGFCAVTIPNGFCAVNHHESSLAWSHGCLSQLIGELSVKYTIHTYFQIVDLMPMKGLREKRFARCVEEIDVLDALLGINQENSKDQCPKMHKYCSMCGQKEDSSSWENPNSFDPERFLGKESDVKDCDFELIPFGAGHRTCPRMPMGMRMLHLMSGSLIHRFDRTLEEGITPENMDIEQKIAFTLAEAEALHAIPTSV</sequence>
<evidence type="ECO:0000313" key="4">
    <source>
        <dbReference type="Proteomes" id="UP001153076"/>
    </source>
</evidence>